<keyword evidence="2" id="KW-1185">Reference proteome</keyword>
<sequence length="115" mass="13235">MKSVYTGKMSTQLKKVSYISDPEEIAKTIEELQEKEKKSLSKKGKIKITKEIYADTFIDITINETNQNIEATVYQPIYGYGIEIPEKVRDKLKRLNGSFLIELRKIEITCGDKDV</sequence>
<evidence type="ECO:0000313" key="2">
    <source>
        <dbReference type="Proteomes" id="UP000263690"/>
    </source>
</evidence>
<reference evidence="1" key="1">
    <citation type="journal article" date="2018" name="Nat. Commun.">
        <title>Structural conservation in a membrane-enveloped filamentous virus infecting a hyperthermophilic acidophile.</title>
        <authorList>
            <person name="Liu Y."/>
            <person name="Osinski T."/>
            <person name="Wang F."/>
            <person name="Krupovic M."/>
            <person name="Schouten S."/>
            <person name="Kasson P."/>
            <person name="Prangishvili D."/>
            <person name="Egelman E.H."/>
        </authorList>
    </citation>
    <scope>NUCLEOTIDE SEQUENCE [LARGE SCALE GENOMIC DNA]</scope>
    <source>
        <strain evidence="1">S48</strain>
    </source>
</reference>
<evidence type="ECO:0000313" key="1">
    <source>
        <dbReference type="EMBL" id="AXQ00087.1"/>
    </source>
</evidence>
<dbReference type="EMBL" id="MH447526">
    <property type="protein sequence ID" value="AXQ00087.1"/>
    <property type="molecule type" value="Genomic_DNA"/>
</dbReference>
<proteinExistence type="predicted"/>
<organism evidence="1">
    <name type="scientific">Sulfolobus filamentous virus 1</name>
    <name type="common">SFV1</name>
    <name type="synonym">Sulfolobus virus SFV-1</name>
    <dbReference type="NCBI Taxonomy" id="2304198"/>
    <lineage>
        <taxon>Viruses</taxon>
        <taxon>Adnaviria</taxon>
        <taxon>Zilligvirae</taxon>
        <taxon>Taleaviricota</taxon>
        <taxon>Tokiviricetes</taxon>
        <taxon>Ligamenvirales</taxon>
        <taxon>Lipothrixviridae</taxon>
        <taxon>Alphalipothrixvirus</taxon>
        <taxon>Alphalipothrixvirus beppuense</taxon>
    </lineage>
</organism>
<organismHost>
    <name type="scientific">Saccharolobus shibatae</name>
    <dbReference type="NCBI Taxonomy" id="2286"/>
</organismHost>
<protein>
    <submittedName>
        <fullName evidence="1">Uncharacterized protein</fullName>
    </submittedName>
</protein>
<dbReference type="Proteomes" id="UP000263690">
    <property type="component" value="Segment"/>
</dbReference>
<accession>A0A346LU44</accession>
<name>A0A346LU44_SUFV1</name>
<gene>
    <name evidence="1" type="ORF">SFV1gp05</name>
</gene>